<accession>A0A5J6PTH3</accession>
<sequence>MKKFVAYGNEVGKPVDLKLDEVKILANPETFLEIGLFMIKTAYAMQDYGLEHKHLQDEINDFSHKRHVDLILLNKKIVK</sequence>
<dbReference type="RefSeq" id="WP_151050899.1">
    <property type="nucleotide sequence ID" value="NZ_CP031700.1"/>
</dbReference>
<gene>
    <name evidence="1" type="ORF">D0T92_05335</name>
</gene>
<dbReference type="EMBL" id="CP031700">
    <property type="protein sequence ID" value="QEY26011.1"/>
    <property type="molecule type" value="Genomic_DNA"/>
</dbReference>
<keyword evidence="2" id="KW-1185">Reference proteome</keyword>
<evidence type="ECO:0000313" key="1">
    <source>
        <dbReference type="EMBL" id="QEY26011.1"/>
    </source>
</evidence>
<proteinExistence type="predicted"/>
<name>A0A5J6PTH3_9NEIS</name>
<organism evidence="1 2">
    <name type="scientific">Neisseria zalophi</name>
    <dbReference type="NCBI Taxonomy" id="640030"/>
    <lineage>
        <taxon>Bacteria</taxon>
        <taxon>Pseudomonadati</taxon>
        <taxon>Pseudomonadota</taxon>
        <taxon>Betaproteobacteria</taxon>
        <taxon>Neisseriales</taxon>
        <taxon>Neisseriaceae</taxon>
        <taxon>Neisseria</taxon>
    </lineage>
</organism>
<protein>
    <submittedName>
        <fullName evidence="1">Uncharacterized protein</fullName>
    </submittedName>
</protein>
<dbReference type="KEGG" id="nzl:D0T92_05335"/>
<evidence type="ECO:0000313" key="2">
    <source>
        <dbReference type="Proteomes" id="UP000325713"/>
    </source>
</evidence>
<dbReference type="AlphaFoldDB" id="A0A5J6PTH3"/>
<reference evidence="1 2" key="1">
    <citation type="submission" date="2018-08" db="EMBL/GenBank/DDBJ databases">
        <title>Neisseria zalophi ATCC BAA-2455 complete genome.</title>
        <authorList>
            <person name="Veseli I.A."/>
            <person name="Buttler R."/>
            <person name="Mascarenhas dos Santos A.C."/>
            <person name="Pombert J.-F."/>
        </authorList>
    </citation>
    <scope>NUCLEOTIDE SEQUENCE [LARGE SCALE GENOMIC DNA]</scope>
    <source>
        <strain evidence="1 2">ATCC BAA-2455</strain>
    </source>
</reference>
<dbReference type="OrthoDB" id="88747at2"/>
<dbReference type="Proteomes" id="UP000325713">
    <property type="component" value="Chromosome"/>
</dbReference>